<sequence length="124" mass="13772">MWKVMVSSVSLSCHRPCHAFRSLAASPHTTPHTDSRRSPPDSHRQRTTQPVPSVQHVTYYCPPVPAAQAPTEARRESALRRYTGVSSLFCVSGVRLPPTLLPPPLFKGSLTGVWRDSEPYLLLL</sequence>
<keyword evidence="3" id="KW-1185">Reference proteome</keyword>
<dbReference type="AlphaFoldDB" id="A0A5B7EKR8"/>
<proteinExistence type="predicted"/>
<reference evidence="2 3" key="1">
    <citation type="submission" date="2019-05" db="EMBL/GenBank/DDBJ databases">
        <title>Another draft genome of Portunus trituberculatus and its Hox gene families provides insights of decapod evolution.</title>
        <authorList>
            <person name="Jeong J.-H."/>
            <person name="Song I."/>
            <person name="Kim S."/>
            <person name="Choi T."/>
            <person name="Kim D."/>
            <person name="Ryu S."/>
            <person name="Kim W."/>
        </authorList>
    </citation>
    <scope>NUCLEOTIDE SEQUENCE [LARGE SCALE GENOMIC DNA]</scope>
    <source>
        <tissue evidence="2">Muscle</tissue>
    </source>
</reference>
<evidence type="ECO:0000313" key="3">
    <source>
        <dbReference type="Proteomes" id="UP000324222"/>
    </source>
</evidence>
<gene>
    <name evidence="2" type="ORF">E2C01_026373</name>
</gene>
<evidence type="ECO:0000256" key="1">
    <source>
        <dbReference type="SAM" id="MobiDB-lite"/>
    </source>
</evidence>
<feature type="compositionally biased region" description="Basic and acidic residues" evidence="1">
    <location>
        <begin position="31"/>
        <end position="44"/>
    </location>
</feature>
<feature type="region of interest" description="Disordered" evidence="1">
    <location>
        <begin position="24"/>
        <end position="52"/>
    </location>
</feature>
<dbReference type="EMBL" id="VSRR010002746">
    <property type="protein sequence ID" value="MPC33034.1"/>
    <property type="molecule type" value="Genomic_DNA"/>
</dbReference>
<comment type="caution">
    <text evidence="2">The sequence shown here is derived from an EMBL/GenBank/DDBJ whole genome shotgun (WGS) entry which is preliminary data.</text>
</comment>
<accession>A0A5B7EKR8</accession>
<evidence type="ECO:0000313" key="2">
    <source>
        <dbReference type="EMBL" id="MPC33034.1"/>
    </source>
</evidence>
<organism evidence="2 3">
    <name type="scientific">Portunus trituberculatus</name>
    <name type="common">Swimming crab</name>
    <name type="synonym">Neptunus trituberculatus</name>
    <dbReference type="NCBI Taxonomy" id="210409"/>
    <lineage>
        <taxon>Eukaryota</taxon>
        <taxon>Metazoa</taxon>
        <taxon>Ecdysozoa</taxon>
        <taxon>Arthropoda</taxon>
        <taxon>Crustacea</taxon>
        <taxon>Multicrustacea</taxon>
        <taxon>Malacostraca</taxon>
        <taxon>Eumalacostraca</taxon>
        <taxon>Eucarida</taxon>
        <taxon>Decapoda</taxon>
        <taxon>Pleocyemata</taxon>
        <taxon>Brachyura</taxon>
        <taxon>Eubrachyura</taxon>
        <taxon>Portunoidea</taxon>
        <taxon>Portunidae</taxon>
        <taxon>Portuninae</taxon>
        <taxon>Portunus</taxon>
    </lineage>
</organism>
<name>A0A5B7EKR8_PORTR</name>
<protein>
    <submittedName>
        <fullName evidence="2">Uncharacterized protein</fullName>
    </submittedName>
</protein>
<dbReference type="Proteomes" id="UP000324222">
    <property type="component" value="Unassembled WGS sequence"/>
</dbReference>